<keyword evidence="10" id="KW-1185">Reference proteome</keyword>
<dbReference type="Proteomes" id="UP000078512">
    <property type="component" value="Unassembled WGS sequence"/>
</dbReference>
<evidence type="ECO:0000256" key="6">
    <source>
        <dbReference type="SAM" id="Phobius"/>
    </source>
</evidence>
<feature type="transmembrane region" description="Helical" evidence="6">
    <location>
        <begin position="235"/>
        <end position="261"/>
    </location>
</feature>
<dbReference type="Pfam" id="PF06814">
    <property type="entry name" value="GOST_TM"/>
    <property type="match status" value="1"/>
</dbReference>
<evidence type="ECO:0000256" key="2">
    <source>
        <dbReference type="ARBA" id="ARBA00022692"/>
    </source>
</evidence>
<keyword evidence="2 6" id="KW-0812">Transmembrane</keyword>
<evidence type="ECO:0000259" key="8">
    <source>
        <dbReference type="Pfam" id="PF06814"/>
    </source>
</evidence>
<dbReference type="EMBL" id="KV442066">
    <property type="protein sequence ID" value="OAQ26473.1"/>
    <property type="molecule type" value="Genomic_DNA"/>
</dbReference>
<dbReference type="PANTHER" id="PTHR21229">
    <property type="entry name" value="LUNG SEVEN TRANSMEMBRANE RECEPTOR"/>
    <property type="match status" value="1"/>
</dbReference>
<keyword evidence="5 6" id="KW-0472">Membrane</keyword>
<evidence type="ECO:0000313" key="9">
    <source>
        <dbReference type="EMBL" id="OAQ26473.1"/>
    </source>
</evidence>
<evidence type="ECO:0000256" key="5">
    <source>
        <dbReference type="ARBA" id="ARBA00023136"/>
    </source>
</evidence>
<protein>
    <recommendedName>
        <fullName evidence="8">GOST seven transmembrane domain-containing protein</fullName>
    </recommendedName>
</protein>
<organism evidence="9 10">
    <name type="scientific">Linnemannia elongata AG-77</name>
    <dbReference type="NCBI Taxonomy" id="1314771"/>
    <lineage>
        <taxon>Eukaryota</taxon>
        <taxon>Fungi</taxon>
        <taxon>Fungi incertae sedis</taxon>
        <taxon>Mucoromycota</taxon>
        <taxon>Mortierellomycotina</taxon>
        <taxon>Mortierellomycetes</taxon>
        <taxon>Mortierellales</taxon>
        <taxon>Mortierellaceae</taxon>
        <taxon>Linnemannia</taxon>
    </lineage>
</organism>
<dbReference type="PANTHER" id="PTHR21229:SF2">
    <property type="entry name" value="RE59932P"/>
    <property type="match status" value="1"/>
</dbReference>
<dbReference type="GO" id="GO:0005794">
    <property type="term" value="C:Golgi apparatus"/>
    <property type="evidence" value="ECO:0007669"/>
    <property type="project" value="TreeGrafter"/>
</dbReference>
<feature type="transmembrane region" description="Helical" evidence="6">
    <location>
        <begin position="273"/>
        <end position="291"/>
    </location>
</feature>
<evidence type="ECO:0000313" key="10">
    <source>
        <dbReference type="Proteomes" id="UP000078512"/>
    </source>
</evidence>
<dbReference type="GO" id="GO:0016020">
    <property type="term" value="C:membrane"/>
    <property type="evidence" value="ECO:0007669"/>
    <property type="project" value="UniProtKB-SubCell"/>
</dbReference>
<feature type="transmembrane region" description="Helical" evidence="6">
    <location>
        <begin position="170"/>
        <end position="190"/>
    </location>
</feature>
<evidence type="ECO:0000256" key="4">
    <source>
        <dbReference type="ARBA" id="ARBA00022989"/>
    </source>
</evidence>
<sequence length="451" mass="50843">MRLKTASSLLVATALAAVSYARPELIISDDQRAIVNIGSFGFLPGATLDMKLQDLEITKYKGDDGEETRVGFLIQKGPTEADAVNWEEGCLLDDPIIKEEIEQGRSEFLRLDATKTTFEYHHDVTKGEEEMWNMLFLNCPRSLVSFKLKTTEINPGNNYLSAGDIPLPKVYGGVALAYFVASGLWAYMLLKKDTKVFWPHKLIFVLAVMIGIQKTFQAIKISYMRTGVDAEGWTVMYYIFAFLKGSLSILIITLIASGWMFIKPFLSQKDKKIILIIIPLQIISNVASTIQNETAIGSINWEFWSQVFPLVDLVSCVVILGVIVQTQRHLSEAAEAEGKVAENKTKYKLWGSFYLVTVTYIYLTRILVEFMKVALPFQYVNWLVELLNEAITLGFYATIGWKFRPYANNPYTLIDEDDLDNDDIEAGINGGEIHGLQTMSRREGRGGERDE</sequence>
<evidence type="ECO:0000256" key="7">
    <source>
        <dbReference type="SAM" id="SignalP"/>
    </source>
</evidence>
<dbReference type="OrthoDB" id="29657at2759"/>
<proteinExistence type="predicted"/>
<feature type="transmembrane region" description="Helical" evidence="6">
    <location>
        <begin position="349"/>
        <end position="367"/>
    </location>
</feature>
<evidence type="ECO:0000256" key="3">
    <source>
        <dbReference type="ARBA" id="ARBA00022729"/>
    </source>
</evidence>
<reference evidence="9 10" key="1">
    <citation type="submission" date="2016-05" db="EMBL/GenBank/DDBJ databases">
        <title>Genome sequencing reveals origins of a unique bacterial endosymbiosis in the earliest lineages of terrestrial Fungi.</title>
        <authorList>
            <consortium name="DOE Joint Genome Institute"/>
            <person name="Uehling J."/>
            <person name="Gryganskyi A."/>
            <person name="Hameed K."/>
            <person name="Tschaplinski T."/>
            <person name="Misztal P."/>
            <person name="Wu S."/>
            <person name="Desiro A."/>
            <person name="Vande Pol N."/>
            <person name="Du Z.-Y."/>
            <person name="Zienkiewicz A."/>
            <person name="Zienkiewicz K."/>
            <person name="Morin E."/>
            <person name="Tisserant E."/>
            <person name="Splivallo R."/>
            <person name="Hainaut M."/>
            <person name="Henrissat B."/>
            <person name="Ohm R."/>
            <person name="Kuo A."/>
            <person name="Yan J."/>
            <person name="Lipzen A."/>
            <person name="Nolan M."/>
            <person name="Labutti K."/>
            <person name="Barry K."/>
            <person name="Goldstein A."/>
            <person name="Labbe J."/>
            <person name="Schadt C."/>
            <person name="Tuskan G."/>
            <person name="Grigoriev I."/>
            <person name="Martin F."/>
            <person name="Vilgalys R."/>
            <person name="Bonito G."/>
        </authorList>
    </citation>
    <scope>NUCLEOTIDE SEQUENCE [LARGE SCALE GENOMIC DNA]</scope>
    <source>
        <strain evidence="9 10">AG-77</strain>
    </source>
</reference>
<name>A0A197JND0_9FUNG</name>
<feature type="domain" description="GOST seven transmembrane" evidence="8">
    <location>
        <begin position="166"/>
        <end position="410"/>
    </location>
</feature>
<evidence type="ECO:0000256" key="1">
    <source>
        <dbReference type="ARBA" id="ARBA00004141"/>
    </source>
</evidence>
<dbReference type="InterPro" id="IPR053937">
    <property type="entry name" value="GOST_TM"/>
</dbReference>
<keyword evidence="4 6" id="KW-1133">Transmembrane helix</keyword>
<feature type="signal peptide" evidence="7">
    <location>
        <begin position="1"/>
        <end position="21"/>
    </location>
</feature>
<feature type="chain" id="PRO_5008276120" description="GOST seven transmembrane domain-containing protein" evidence="7">
    <location>
        <begin position="22"/>
        <end position="451"/>
    </location>
</feature>
<dbReference type="InterPro" id="IPR009637">
    <property type="entry name" value="GPR107/GPR108-like"/>
</dbReference>
<comment type="subcellular location">
    <subcellularLocation>
        <location evidence="1">Membrane</location>
        <topology evidence="1">Multi-pass membrane protein</topology>
    </subcellularLocation>
</comment>
<feature type="transmembrane region" description="Helical" evidence="6">
    <location>
        <begin position="202"/>
        <end position="223"/>
    </location>
</feature>
<gene>
    <name evidence="9" type="ORF">K457DRAFT_157556</name>
</gene>
<feature type="transmembrane region" description="Helical" evidence="6">
    <location>
        <begin position="303"/>
        <end position="324"/>
    </location>
</feature>
<dbReference type="AlphaFoldDB" id="A0A197JND0"/>
<keyword evidence="3 7" id="KW-0732">Signal</keyword>
<accession>A0A197JND0</accession>